<name>A0A6P1BBH9_9BRAD</name>
<accession>A0A6P1BBH9</accession>
<reference evidence="2 3" key="1">
    <citation type="journal article" date="2020" name="Arch. Microbiol.">
        <title>Bradyrhizobium uaiense sp. nov., a new highly efficient cowpea symbiont.</title>
        <authorList>
            <person name="Cabral Michel D."/>
            <person name="Azarias Guimaraes A."/>
            <person name="Martins da Costa E."/>
            <person name="Soares de Carvalho T."/>
            <person name="Balsanelli E."/>
            <person name="Willems A."/>
            <person name="Maltempi de Souza E."/>
            <person name="de Souza Moreira F.M."/>
        </authorList>
    </citation>
    <scope>NUCLEOTIDE SEQUENCE [LARGE SCALE GENOMIC DNA]</scope>
    <source>
        <strain evidence="2 3">UFLA 03-164</strain>
    </source>
</reference>
<evidence type="ECO:0000256" key="1">
    <source>
        <dbReference type="SAM" id="MobiDB-lite"/>
    </source>
</evidence>
<feature type="region of interest" description="Disordered" evidence="1">
    <location>
        <begin position="83"/>
        <end position="102"/>
    </location>
</feature>
<evidence type="ECO:0000313" key="3">
    <source>
        <dbReference type="Proteomes" id="UP000468531"/>
    </source>
</evidence>
<evidence type="ECO:0000313" key="2">
    <source>
        <dbReference type="EMBL" id="NEU95679.1"/>
    </source>
</evidence>
<comment type="caution">
    <text evidence="2">The sequence shown here is derived from an EMBL/GenBank/DDBJ whole genome shotgun (WGS) entry which is preliminary data.</text>
</comment>
<keyword evidence="3" id="KW-1185">Reference proteome</keyword>
<dbReference type="Proteomes" id="UP000468531">
    <property type="component" value="Unassembled WGS sequence"/>
</dbReference>
<proteinExistence type="predicted"/>
<dbReference type="EMBL" id="VKHP01000018">
    <property type="protein sequence ID" value="NEU95679.1"/>
    <property type="molecule type" value="Genomic_DNA"/>
</dbReference>
<protein>
    <submittedName>
        <fullName evidence="2">Uncharacterized protein</fullName>
    </submittedName>
</protein>
<organism evidence="2 3">
    <name type="scientific">Bradyrhizobium uaiense</name>
    <dbReference type="NCBI Taxonomy" id="2594946"/>
    <lineage>
        <taxon>Bacteria</taxon>
        <taxon>Pseudomonadati</taxon>
        <taxon>Pseudomonadota</taxon>
        <taxon>Alphaproteobacteria</taxon>
        <taxon>Hyphomicrobiales</taxon>
        <taxon>Nitrobacteraceae</taxon>
        <taxon>Bradyrhizobium</taxon>
    </lineage>
</organism>
<dbReference type="AlphaFoldDB" id="A0A6P1BBH9"/>
<sequence>MQRVVSRRAEAPDGFVAALRVDVAAEPHYRLVDDEAWNHARISVSREVRAVLAAALPTARTAAAAPMGLAVASATSLRNRAATPGMVRDCNPGRHTIARRDS</sequence>
<gene>
    <name evidence="2" type="ORF">FNJ47_07515</name>
</gene>